<evidence type="ECO:0000256" key="1">
    <source>
        <dbReference type="ARBA" id="ARBA00001974"/>
    </source>
</evidence>
<evidence type="ECO:0000256" key="3">
    <source>
        <dbReference type="ARBA" id="ARBA00006743"/>
    </source>
</evidence>
<dbReference type="Pfam" id="PF02219">
    <property type="entry name" value="MTHFR"/>
    <property type="match status" value="1"/>
</dbReference>
<dbReference type="EMBL" id="UOEQ01000483">
    <property type="protein sequence ID" value="VAW23736.1"/>
    <property type="molecule type" value="Genomic_DNA"/>
</dbReference>
<keyword evidence="4" id="KW-0285">Flavoprotein</keyword>
<dbReference type="PANTHER" id="PTHR45754:SF3">
    <property type="entry name" value="METHYLENETETRAHYDROFOLATE REDUCTASE (NADPH)"/>
    <property type="match status" value="1"/>
</dbReference>
<dbReference type="GO" id="GO:0071949">
    <property type="term" value="F:FAD binding"/>
    <property type="evidence" value="ECO:0007669"/>
    <property type="project" value="TreeGrafter"/>
</dbReference>
<keyword evidence="6 7" id="KW-0560">Oxidoreductase</keyword>
<dbReference type="UniPathway" id="UPA00193"/>
<dbReference type="Gene3D" id="3.20.20.220">
    <property type="match status" value="1"/>
</dbReference>
<evidence type="ECO:0000256" key="4">
    <source>
        <dbReference type="ARBA" id="ARBA00022630"/>
    </source>
</evidence>
<evidence type="ECO:0000313" key="7">
    <source>
        <dbReference type="EMBL" id="VAW23736.1"/>
    </source>
</evidence>
<dbReference type="InterPro" id="IPR003171">
    <property type="entry name" value="Mehydrof_redctse-like"/>
</dbReference>
<name>A0A3B0UVH5_9ZZZZ</name>
<dbReference type="GO" id="GO:0004489">
    <property type="term" value="F:methylenetetrahydrofolate reductase [NAD(P)H] activity"/>
    <property type="evidence" value="ECO:0007669"/>
    <property type="project" value="UniProtKB-EC"/>
</dbReference>
<protein>
    <submittedName>
        <fullName evidence="7">5,10-methylenetetrahydrofolate reductase</fullName>
        <ecNumber evidence="7">1.5.1.20</ecNumber>
    </submittedName>
</protein>
<organism evidence="7">
    <name type="scientific">hydrothermal vent metagenome</name>
    <dbReference type="NCBI Taxonomy" id="652676"/>
    <lineage>
        <taxon>unclassified sequences</taxon>
        <taxon>metagenomes</taxon>
        <taxon>ecological metagenomes</taxon>
    </lineage>
</organism>
<dbReference type="PANTHER" id="PTHR45754">
    <property type="entry name" value="METHYLENETETRAHYDROFOLATE REDUCTASE"/>
    <property type="match status" value="1"/>
</dbReference>
<dbReference type="SUPFAM" id="SSF51730">
    <property type="entry name" value="FAD-linked oxidoreductase"/>
    <property type="match status" value="1"/>
</dbReference>
<dbReference type="GO" id="GO:0005829">
    <property type="term" value="C:cytosol"/>
    <property type="evidence" value="ECO:0007669"/>
    <property type="project" value="TreeGrafter"/>
</dbReference>
<comment type="similarity">
    <text evidence="3">Belongs to the methylenetetrahydrofolate reductase family.</text>
</comment>
<sequence>MNKQAAEMDRDIIDPTAPLPKLEGHVSHTRFERVLRAGQFAVTTEIAPPDSADPAEVVRRADLFSGVVDAINATDGSGANCHMSSLGVCAILTKNGYSPIIQMSCRDRNRIAIQGDVLGAAAIGVGSVLCLSGDDVSVGDHPEAKPVFDLDSISLIKTIKTMRDKGQFLSGRKLDKPPSQFIGSTINPFAPPLKNRVDQLAKKIDAGAEFIQTQYCFDIKMLQSFMKRAVDKGLTERAFILIGTGPLASARTALWLKKNIPGIHIPDAIVDRLERAENPKLEGRKICVELMARIKEIEGVKGVHVMAYKQESHVKSIILESKVLGERQPWARSNPKVFRN</sequence>
<dbReference type="AlphaFoldDB" id="A0A3B0UVH5"/>
<gene>
    <name evidence="7" type="ORF">MNBD_ALPHA11-1899</name>
</gene>
<dbReference type="CDD" id="cd00537">
    <property type="entry name" value="MTHFR"/>
    <property type="match status" value="1"/>
</dbReference>
<dbReference type="InterPro" id="IPR029041">
    <property type="entry name" value="FAD-linked_oxidoreductase-like"/>
</dbReference>
<evidence type="ECO:0000256" key="6">
    <source>
        <dbReference type="ARBA" id="ARBA00023002"/>
    </source>
</evidence>
<evidence type="ECO:0000256" key="5">
    <source>
        <dbReference type="ARBA" id="ARBA00022827"/>
    </source>
</evidence>
<comment type="cofactor">
    <cofactor evidence="1">
        <name>FAD</name>
        <dbReference type="ChEBI" id="CHEBI:57692"/>
    </cofactor>
</comment>
<reference evidence="7" key="1">
    <citation type="submission" date="2018-06" db="EMBL/GenBank/DDBJ databases">
        <authorList>
            <person name="Zhirakovskaya E."/>
        </authorList>
    </citation>
    <scope>NUCLEOTIDE SEQUENCE</scope>
</reference>
<accession>A0A3B0UVH5</accession>
<dbReference type="GO" id="GO:0009086">
    <property type="term" value="P:methionine biosynthetic process"/>
    <property type="evidence" value="ECO:0007669"/>
    <property type="project" value="TreeGrafter"/>
</dbReference>
<comment type="pathway">
    <text evidence="2">One-carbon metabolism; tetrahydrofolate interconversion.</text>
</comment>
<evidence type="ECO:0000256" key="2">
    <source>
        <dbReference type="ARBA" id="ARBA00004777"/>
    </source>
</evidence>
<dbReference type="EC" id="1.5.1.20" evidence="7"/>
<proteinExistence type="inferred from homology"/>
<keyword evidence="5" id="KW-0274">FAD</keyword>
<dbReference type="GO" id="GO:0035999">
    <property type="term" value="P:tetrahydrofolate interconversion"/>
    <property type="evidence" value="ECO:0007669"/>
    <property type="project" value="UniProtKB-UniPathway"/>
</dbReference>